<dbReference type="EMBL" id="LBHU01000003">
    <property type="protein sequence ID" value="KLI63185.1"/>
    <property type="molecule type" value="Genomic_DNA"/>
</dbReference>
<dbReference type="CDD" id="cd04301">
    <property type="entry name" value="NAT_SF"/>
    <property type="match status" value="1"/>
</dbReference>
<evidence type="ECO:0000259" key="3">
    <source>
        <dbReference type="PROSITE" id="PS51186"/>
    </source>
</evidence>
<keyword evidence="2" id="KW-0012">Acyltransferase</keyword>
<dbReference type="Pfam" id="PF00583">
    <property type="entry name" value="Acetyltransf_1"/>
    <property type="match status" value="1"/>
</dbReference>
<accession>A0A0H0XS96</accession>
<dbReference type="PROSITE" id="PS51186">
    <property type="entry name" value="GNAT"/>
    <property type="match status" value="1"/>
</dbReference>
<dbReference type="PANTHER" id="PTHR43877">
    <property type="entry name" value="AMINOALKYLPHOSPHONATE N-ACETYLTRANSFERASE-RELATED-RELATED"/>
    <property type="match status" value="1"/>
</dbReference>
<dbReference type="PATRIC" id="fig|874156.12.peg.2239"/>
<dbReference type="OrthoDB" id="9789603at2"/>
<protein>
    <submittedName>
        <fullName evidence="4">GNAT family acetyltransferase</fullName>
    </submittedName>
</protein>
<gene>
    <name evidence="4" type="ORF">AAV99_10910</name>
</gene>
<dbReference type="InterPro" id="IPR050832">
    <property type="entry name" value="Bact_Acetyltransf"/>
</dbReference>
<dbReference type="GO" id="GO:0016747">
    <property type="term" value="F:acyltransferase activity, transferring groups other than amino-acyl groups"/>
    <property type="evidence" value="ECO:0007669"/>
    <property type="project" value="InterPro"/>
</dbReference>
<name>A0A0H0XS96_9SPHN</name>
<evidence type="ECO:0000256" key="2">
    <source>
        <dbReference type="ARBA" id="ARBA00023315"/>
    </source>
</evidence>
<evidence type="ECO:0000313" key="5">
    <source>
        <dbReference type="Proteomes" id="UP000053455"/>
    </source>
</evidence>
<dbReference type="RefSeq" id="WP_047094077.1">
    <property type="nucleotide sequence ID" value="NZ_LBHU01000003.1"/>
</dbReference>
<dbReference type="SUPFAM" id="SSF55729">
    <property type="entry name" value="Acyl-CoA N-acyltransferases (Nat)"/>
    <property type="match status" value="1"/>
</dbReference>
<reference evidence="4 5" key="1">
    <citation type="submission" date="2015-04" db="EMBL/GenBank/DDBJ databases">
        <title>The draft genome sequence of Erythrobacter marinus HWDM-33.</title>
        <authorList>
            <person name="Zhuang L."/>
            <person name="Liu Y."/>
            <person name="Shao Z."/>
        </authorList>
    </citation>
    <scope>NUCLEOTIDE SEQUENCE [LARGE SCALE GENOMIC DNA]</scope>
    <source>
        <strain evidence="4 5">HWDM-33</strain>
    </source>
</reference>
<dbReference type="PANTHER" id="PTHR43877:SF2">
    <property type="entry name" value="AMINOALKYLPHOSPHONATE N-ACETYLTRANSFERASE-RELATED"/>
    <property type="match status" value="1"/>
</dbReference>
<dbReference type="InterPro" id="IPR016181">
    <property type="entry name" value="Acyl_CoA_acyltransferase"/>
</dbReference>
<keyword evidence="5" id="KW-1185">Reference proteome</keyword>
<keyword evidence="1 4" id="KW-0808">Transferase</keyword>
<evidence type="ECO:0000256" key="1">
    <source>
        <dbReference type="ARBA" id="ARBA00022679"/>
    </source>
</evidence>
<feature type="domain" description="N-acetyltransferase" evidence="3">
    <location>
        <begin position="4"/>
        <end position="152"/>
    </location>
</feature>
<dbReference type="STRING" id="874156.GCA_001021555_02253"/>
<sequence length="152" mass="16505">MSDLSYRSAEEADLPFLDALSAADEIGAARDPLLPDQQAQALEAFQAITADPNHALYIVEKGGTAVASFQLSFIPGISRRGAWRGQIESVRVLPDARGQGIGEAMMRWAIAACKDRGCGIVQLTSDQRRSDAHRFYERLGFAPSHTGFKLTP</sequence>
<dbReference type="InterPro" id="IPR000182">
    <property type="entry name" value="GNAT_dom"/>
</dbReference>
<proteinExistence type="predicted"/>
<evidence type="ECO:0000313" key="4">
    <source>
        <dbReference type="EMBL" id="KLI63185.1"/>
    </source>
</evidence>
<dbReference type="Gene3D" id="3.40.630.30">
    <property type="match status" value="1"/>
</dbReference>
<comment type="caution">
    <text evidence="4">The sequence shown here is derived from an EMBL/GenBank/DDBJ whole genome shotgun (WGS) entry which is preliminary data.</text>
</comment>
<dbReference type="AlphaFoldDB" id="A0A0H0XS96"/>
<dbReference type="Proteomes" id="UP000053455">
    <property type="component" value="Unassembled WGS sequence"/>
</dbReference>
<organism evidence="4 5">
    <name type="scientific">Aurantiacibacter marinus</name>
    <dbReference type="NCBI Taxonomy" id="874156"/>
    <lineage>
        <taxon>Bacteria</taxon>
        <taxon>Pseudomonadati</taxon>
        <taxon>Pseudomonadota</taxon>
        <taxon>Alphaproteobacteria</taxon>
        <taxon>Sphingomonadales</taxon>
        <taxon>Erythrobacteraceae</taxon>
        <taxon>Aurantiacibacter</taxon>
    </lineage>
</organism>